<dbReference type="AlphaFoldDB" id="A0A3Q9IAD4"/>
<keyword evidence="2" id="KW-1185">Reference proteome</keyword>
<organism evidence="1 2">
    <name type="scientific">Paenibacillus lutimineralis</name>
    <dbReference type="NCBI Taxonomy" id="2707005"/>
    <lineage>
        <taxon>Bacteria</taxon>
        <taxon>Bacillati</taxon>
        <taxon>Bacillota</taxon>
        <taxon>Bacilli</taxon>
        <taxon>Bacillales</taxon>
        <taxon>Paenibacillaceae</taxon>
        <taxon>Paenibacillus</taxon>
    </lineage>
</organism>
<dbReference type="OrthoDB" id="7869153at2"/>
<gene>
    <name evidence="1" type="ORF">EI981_20075</name>
</gene>
<reference evidence="2" key="1">
    <citation type="submission" date="2018-12" db="EMBL/GenBank/DDBJ databases">
        <title>Complete genome sequence of Paenibacillus sp. MBLB1234.</title>
        <authorList>
            <person name="Nam Y.-D."/>
            <person name="Kang J."/>
            <person name="Chung W.-H."/>
            <person name="Park Y.S."/>
        </authorList>
    </citation>
    <scope>NUCLEOTIDE SEQUENCE [LARGE SCALE GENOMIC DNA]</scope>
    <source>
        <strain evidence="2">MBLB1234</strain>
    </source>
</reference>
<sequence>MSHLLADQKPVIAILTVHDKEKQFRGNRANFRDLVKTGRELDFPVYILTTKDLKLSAKKVQGYSYSPEEKIWKKLWFPLPHVIYNRIPLREDENKPQVKRKIDECVKHHSIQLFNPYFFNKWRLFDWLKKNRSTRSLVPDTKRMRSPRTLFNMLRQYRSLYLKPESGKAGKGIMLLKYNPDSPKPYQLTIQGTRKKNVIYATDNVATMWRRIRVETIRVPYIMQQGIPLTSYMDRHFDLRLLVQKTGKGVWSVTGVGARLAGPHRITTHVPQGGSVEEPEKLLSPTFGSDMTTFLISRLKSSALLIAKQVERGCGHTLGEMSMDLGIDTEGKIWFFEANAKPMKFDEPHIRRKSLERVFHFSNYLAHQDK</sequence>
<dbReference type="EMBL" id="CP034346">
    <property type="protein sequence ID" value="AZS16523.1"/>
    <property type="molecule type" value="Genomic_DNA"/>
</dbReference>
<evidence type="ECO:0000313" key="1">
    <source>
        <dbReference type="EMBL" id="AZS16523.1"/>
    </source>
</evidence>
<accession>A0A3Q9IAD4</accession>
<dbReference type="Pfam" id="PF14398">
    <property type="entry name" value="ATPgrasp_YheCD"/>
    <property type="match status" value="1"/>
</dbReference>
<dbReference type="KEGG" id="plut:EI981_20075"/>
<dbReference type="Proteomes" id="UP000270678">
    <property type="component" value="Chromosome"/>
</dbReference>
<dbReference type="RefSeq" id="WP_127001206.1">
    <property type="nucleotide sequence ID" value="NZ_CP034346.1"/>
</dbReference>
<dbReference type="SUPFAM" id="SSF56059">
    <property type="entry name" value="Glutathione synthetase ATP-binding domain-like"/>
    <property type="match status" value="1"/>
</dbReference>
<protein>
    <submittedName>
        <fullName evidence="1">YheC/YheD family protein</fullName>
    </submittedName>
</protein>
<name>A0A3Q9IAD4_9BACL</name>
<evidence type="ECO:0000313" key="2">
    <source>
        <dbReference type="Proteomes" id="UP000270678"/>
    </source>
</evidence>
<proteinExistence type="predicted"/>
<dbReference type="InterPro" id="IPR026838">
    <property type="entry name" value="YheC/D"/>
</dbReference>